<organism evidence="2 3">
    <name type="scientific">Thermomonospora cellulosilytica</name>
    <dbReference type="NCBI Taxonomy" id="1411118"/>
    <lineage>
        <taxon>Bacteria</taxon>
        <taxon>Bacillati</taxon>
        <taxon>Actinomycetota</taxon>
        <taxon>Actinomycetes</taxon>
        <taxon>Streptosporangiales</taxon>
        <taxon>Thermomonosporaceae</taxon>
        <taxon>Thermomonospora</taxon>
    </lineage>
</organism>
<comment type="caution">
    <text evidence="2">The sequence shown here is derived from an EMBL/GenBank/DDBJ whole genome shotgun (WGS) entry which is preliminary data.</text>
</comment>
<keyword evidence="1" id="KW-0812">Transmembrane</keyword>
<keyword evidence="1" id="KW-1133">Transmembrane helix</keyword>
<sequence length="132" mass="13897">MPSSPRPPLVLLTAAAGLAGAVLTLLGDTSPYAGWLTLLFLLTAPALATWPLLPRRSPLARAIVAGSMTIVVNVAVAQVMLSLNLWSIRGGVAAVLAICLLLAMLDVVLTRRTADAGPIDDRPEEEDWIYEG</sequence>
<proteinExistence type="predicted"/>
<evidence type="ECO:0000256" key="1">
    <source>
        <dbReference type="SAM" id="Phobius"/>
    </source>
</evidence>
<dbReference type="RefSeq" id="WP_182707964.1">
    <property type="nucleotide sequence ID" value="NZ_JACJII010000001.1"/>
</dbReference>
<evidence type="ECO:0000313" key="3">
    <source>
        <dbReference type="Proteomes" id="UP000539313"/>
    </source>
</evidence>
<dbReference type="Proteomes" id="UP000539313">
    <property type="component" value="Unassembled WGS sequence"/>
</dbReference>
<accession>A0A7W3RC13</accession>
<name>A0A7W3RC13_9ACTN</name>
<feature type="transmembrane region" description="Helical" evidence="1">
    <location>
        <begin position="86"/>
        <end position="109"/>
    </location>
</feature>
<feature type="transmembrane region" description="Helical" evidence="1">
    <location>
        <begin position="34"/>
        <end position="53"/>
    </location>
</feature>
<keyword evidence="1" id="KW-0472">Membrane</keyword>
<keyword evidence="3" id="KW-1185">Reference proteome</keyword>
<evidence type="ECO:0000313" key="2">
    <source>
        <dbReference type="EMBL" id="MBA9007364.1"/>
    </source>
</evidence>
<dbReference type="AlphaFoldDB" id="A0A7W3RC13"/>
<dbReference type="EMBL" id="JACJII010000001">
    <property type="protein sequence ID" value="MBA9007364.1"/>
    <property type="molecule type" value="Genomic_DNA"/>
</dbReference>
<protein>
    <submittedName>
        <fullName evidence="2">Branched-subunit amino acid ABC-type transport system permease component</fullName>
    </submittedName>
</protein>
<feature type="transmembrane region" description="Helical" evidence="1">
    <location>
        <begin position="60"/>
        <end position="80"/>
    </location>
</feature>
<reference evidence="2 3" key="1">
    <citation type="submission" date="2020-08" db="EMBL/GenBank/DDBJ databases">
        <title>Sequencing the genomes of 1000 actinobacteria strains.</title>
        <authorList>
            <person name="Klenk H.-P."/>
        </authorList>
    </citation>
    <scope>NUCLEOTIDE SEQUENCE [LARGE SCALE GENOMIC DNA]</scope>
    <source>
        <strain evidence="2 3">DSM 45823</strain>
    </source>
</reference>
<gene>
    <name evidence="2" type="ORF">HNR21_006246</name>
</gene>